<evidence type="ECO:0008006" key="4">
    <source>
        <dbReference type="Google" id="ProtNLM"/>
    </source>
</evidence>
<accession>A0A7M2X261</accession>
<feature type="region of interest" description="Disordered" evidence="1">
    <location>
        <begin position="260"/>
        <end position="296"/>
    </location>
</feature>
<dbReference type="SUPFAM" id="SSF52540">
    <property type="entry name" value="P-loop containing nucleoside triphosphate hydrolases"/>
    <property type="match status" value="1"/>
</dbReference>
<evidence type="ECO:0000313" key="2">
    <source>
        <dbReference type="EMBL" id="QOV90840.1"/>
    </source>
</evidence>
<dbReference type="InterPro" id="IPR027417">
    <property type="entry name" value="P-loop_NTPase"/>
</dbReference>
<dbReference type="Gene3D" id="3.40.50.300">
    <property type="entry name" value="P-loop containing nucleotide triphosphate hydrolases"/>
    <property type="match status" value="1"/>
</dbReference>
<dbReference type="EMBL" id="CP063458">
    <property type="protein sequence ID" value="QOV90840.1"/>
    <property type="molecule type" value="Genomic_DNA"/>
</dbReference>
<feature type="compositionally biased region" description="Low complexity" evidence="1">
    <location>
        <begin position="284"/>
        <end position="296"/>
    </location>
</feature>
<proteinExistence type="predicted"/>
<evidence type="ECO:0000256" key="1">
    <source>
        <dbReference type="SAM" id="MobiDB-lite"/>
    </source>
</evidence>
<evidence type="ECO:0000313" key="3">
    <source>
        <dbReference type="Proteomes" id="UP000593765"/>
    </source>
</evidence>
<keyword evidence="3" id="KW-1185">Reference proteome</keyword>
<protein>
    <recommendedName>
        <fullName evidence="4">Recombinase A</fullName>
    </recommendedName>
</protein>
<sequence length="296" mass="31471">MKIVTAHQGILRTVRVDGLRGRSAEPADLTLAEPDWADGVAASPARPGTFQTGLALLDAAAPGGAFELGVVHELLYPPRGSPPRTFALLLAIAAARARAGPVIWSDPQATLYPPAIARAGLPLDRLLILRPRSPADELWAATQCMRCQGVAVTIVEPGRLNRVQARRLQLAVEKGGGTGLLLRSDHNAADYAAATRWLVRPEPSVGTHGRVPDSPVIRHGHTVVCPYAASQRWRVELVHGHGGRLRQAIILEVSREVVRTTEPDGSPSPFPAPHPVRAIDPMADRPAAQGAAARTA</sequence>
<reference evidence="2 3" key="1">
    <citation type="submission" date="2020-10" db="EMBL/GenBank/DDBJ databases">
        <title>Wide distribution of Phycisphaera-like planctomycetes from WD2101 soil group in peatlands and genome analysis of the first cultivated representative.</title>
        <authorList>
            <person name="Dedysh S.N."/>
            <person name="Beletsky A.V."/>
            <person name="Ivanova A."/>
            <person name="Kulichevskaya I.S."/>
            <person name="Suzina N.E."/>
            <person name="Philippov D.A."/>
            <person name="Rakitin A.L."/>
            <person name="Mardanov A.V."/>
            <person name="Ravin N.V."/>
        </authorList>
    </citation>
    <scope>NUCLEOTIDE SEQUENCE [LARGE SCALE GENOMIC DNA]</scope>
    <source>
        <strain evidence="2 3">M1803</strain>
    </source>
</reference>
<dbReference type="RefSeq" id="WP_206293944.1">
    <property type="nucleotide sequence ID" value="NZ_CP063458.1"/>
</dbReference>
<dbReference type="KEGG" id="hbs:IPV69_05635"/>
<name>A0A7M2X261_9BACT</name>
<dbReference type="Proteomes" id="UP000593765">
    <property type="component" value="Chromosome"/>
</dbReference>
<dbReference type="AlphaFoldDB" id="A0A7M2X261"/>
<organism evidence="2 3">
    <name type="scientific">Humisphaera borealis</name>
    <dbReference type="NCBI Taxonomy" id="2807512"/>
    <lineage>
        <taxon>Bacteria</taxon>
        <taxon>Pseudomonadati</taxon>
        <taxon>Planctomycetota</taxon>
        <taxon>Phycisphaerae</taxon>
        <taxon>Tepidisphaerales</taxon>
        <taxon>Tepidisphaeraceae</taxon>
        <taxon>Humisphaera</taxon>
    </lineage>
</organism>
<gene>
    <name evidence="2" type="ORF">IPV69_05635</name>
</gene>